<keyword evidence="4" id="KW-1185">Reference proteome</keyword>
<protein>
    <submittedName>
        <fullName evidence="3">PAPA-1 domain-containing protein</fullName>
    </submittedName>
</protein>
<evidence type="ECO:0000313" key="4">
    <source>
        <dbReference type="Proteomes" id="UP000187406"/>
    </source>
</evidence>
<keyword evidence="1" id="KW-0175">Coiled coil</keyword>
<dbReference type="Proteomes" id="UP000187406">
    <property type="component" value="Unassembled WGS sequence"/>
</dbReference>
<proteinExistence type="predicted"/>
<dbReference type="AlphaFoldDB" id="A0A1Q3BSG3"/>
<dbReference type="FunCoup" id="A0A1Q3BSG3">
    <property type="interactions" value="88"/>
</dbReference>
<comment type="caution">
    <text evidence="3">The sequence shown here is derived from an EMBL/GenBank/DDBJ whole genome shotgun (WGS) entry which is preliminary data.</text>
</comment>
<name>A0A1Q3BSG3_CEPFO</name>
<dbReference type="CDD" id="cd23021">
    <property type="entry name" value="zf-HIT_IN80B"/>
    <property type="match status" value="1"/>
</dbReference>
<accession>A0A1Q3BSG3</accession>
<dbReference type="Pfam" id="PF04795">
    <property type="entry name" value="PAPA-1"/>
    <property type="match status" value="1"/>
</dbReference>
<dbReference type="GO" id="GO:0031011">
    <property type="term" value="C:Ino80 complex"/>
    <property type="evidence" value="ECO:0007669"/>
    <property type="project" value="InterPro"/>
</dbReference>
<dbReference type="STRING" id="3775.A0A1Q3BSG3"/>
<feature type="domain" description="INO80 complex subunit B-like conserved region" evidence="2">
    <location>
        <begin position="330"/>
        <end position="415"/>
    </location>
</feature>
<dbReference type="OrthoDB" id="2021186at2759"/>
<dbReference type="SMART" id="SM01406">
    <property type="entry name" value="PAPA-1"/>
    <property type="match status" value="1"/>
</dbReference>
<gene>
    <name evidence="3" type="ORF">CFOL_v3_14362</name>
</gene>
<reference evidence="4" key="1">
    <citation type="submission" date="2016-04" db="EMBL/GenBank/DDBJ databases">
        <title>Cephalotus genome sequencing.</title>
        <authorList>
            <person name="Fukushima K."/>
            <person name="Hasebe M."/>
            <person name="Fang X."/>
        </authorList>
    </citation>
    <scope>NUCLEOTIDE SEQUENCE [LARGE SCALE GENOMIC DNA]</scope>
    <source>
        <strain evidence="4">cv. St1</strain>
    </source>
</reference>
<dbReference type="InterPro" id="IPR029523">
    <property type="entry name" value="INO80B/Ies2"/>
</dbReference>
<dbReference type="InParanoid" id="A0A1Q3BSG3"/>
<dbReference type="PANTHER" id="PTHR21561:SF16">
    <property type="entry name" value="PAPA-1-LIKE FAMILY PROTEIN _ ZINC FINGER (HIT TYPE) FAMILY PROTEIN"/>
    <property type="match status" value="1"/>
</dbReference>
<dbReference type="EMBL" id="BDDD01000845">
    <property type="protein sequence ID" value="GAV70864.1"/>
    <property type="molecule type" value="Genomic_DNA"/>
</dbReference>
<feature type="coiled-coil region" evidence="1">
    <location>
        <begin position="319"/>
        <end position="388"/>
    </location>
</feature>
<sequence>MESFGGSTFANGGCNVRKKRSVLSWRPRINSQTFIQNNTFFPLSTRSGSSWANQNSRDAVIGSDVLGSESKLKLKLKLGGVTRTIQTKSTADNAFIGGPSVVIEHRPKLLSQDERDSNSTYYLDERRGFGMRSKDFLKDESNYVKEFEPVRKSKRVPKRRVLDVGLSGDEDNEDEEIRYLGRLSASRAAVHRKDEDEGIERERRILKLSDSRRLSDRKHFVGMENHGQARLGTDGRKKLRSENIYEGKDYTEKEEEPKLYDELEFKRKKLGKVTDLFIDRRNESSPTTRNQALLSGKDILSGSDASFIEFPKGLPLAPSKKQKEKLSEVEQQVKKVEAAQRRRMQSEKAAREAEAEAIRKILGQDSGRKKKEEKMKRQQVELAQDRAAKFDTLGSNTVRWVSGPTGTVVTFSEDIGLPNIFNSAPRSYPPPREKCAGPNCSNAYKYCDSKSKLPLCSLHCYRAIHGKVESLLAC</sequence>
<organism evidence="3 4">
    <name type="scientific">Cephalotus follicularis</name>
    <name type="common">Albany pitcher plant</name>
    <dbReference type="NCBI Taxonomy" id="3775"/>
    <lineage>
        <taxon>Eukaryota</taxon>
        <taxon>Viridiplantae</taxon>
        <taxon>Streptophyta</taxon>
        <taxon>Embryophyta</taxon>
        <taxon>Tracheophyta</taxon>
        <taxon>Spermatophyta</taxon>
        <taxon>Magnoliopsida</taxon>
        <taxon>eudicotyledons</taxon>
        <taxon>Gunneridae</taxon>
        <taxon>Pentapetalae</taxon>
        <taxon>rosids</taxon>
        <taxon>fabids</taxon>
        <taxon>Oxalidales</taxon>
        <taxon>Cephalotaceae</taxon>
        <taxon>Cephalotus</taxon>
    </lineage>
</organism>
<evidence type="ECO:0000313" key="3">
    <source>
        <dbReference type="EMBL" id="GAV70864.1"/>
    </source>
</evidence>
<dbReference type="InterPro" id="IPR006880">
    <property type="entry name" value="INO80B_C"/>
</dbReference>
<dbReference type="GO" id="GO:0006338">
    <property type="term" value="P:chromatin remodeling"/>
    <property type="evidence" value="ECO:0007669"/>
    <property type="project" value="InterPro"/>
</dbReference>
<evidence type="ECO:0000256" key="1">
    <source>
        <dbReference type="SAM" id="Coils"/>
    </source>
</evidence>
<dbReference type="PANTHER" id="PTHR21561">
    <property type="entry name" value="INO80 COMPLEX SUBUNIT B"/>
    <property type="match status" value="1"/>
</dbReference>
<evidence type="ECO:0000259" key="2">
    <source>
        <dbReference type="SMART" id="SM01406"/>
    </source>
</evidence>